<evidence type="ECO:0000313" key="1">
    <source>
        <dbReference type="EMBL" id="OYR22439.1"/>
    </source>
</evidence>
<evidence type="ECO:0000313" key="2">
    <source>
        <dbReference type="Proteomes" id="UP000216188"/>
    </source>
</evidence>
<comment type="caution">
    <text evidence="1">The sequence shown here is derived from an EMBL/GenBank/DDBJ whole genome shotgun (WGS) entry which is preliminary data.</text>
</comment>
<protein>
    <submittedName>
        <fullName evidence="1">Uncharacterized protein</fullName>
    </submittedName>
</protein>
<dbReference type="Proteomes" id="UP000216188">
    <property type="component" value="Unassembled WGS sequence"/>
</dbReference>
<name>A0A256G5R6_9HYPH</name>
<sequence length="57" mass="6505">MDPFLLPQTVDLPDTVKLSHRRPPSVAALPVTFPCYPHRNAQQPVSWARKGQRKAKR</sequence>
<reference evidence="1 2" key="1">
    <citation type="submission" date="2017-07" db="EMBL/GenBank/DDBJ databases">
        <title>Phylogenetic study on the rhizospheric bacterium Ochrobactrum sp. A44.</title>
        <authorList>
            <person name="Krzyzanowska D.M."/>
            <person name="Ossowicki A."/>
            <person name="Rajewska M."/>
            <person name="Maciag T."/>
            <person name="Kaczynski Z."/>
            <person name="Czerwicka M."/>
            <person name="Jafra S."/>
        </authorList>
    </citation>
    <scope>NUCLEOTIDE SEQUENCE [LARGE SCALE GENOMIC DNA]</scope>
    <source>
        <strain evidence="1 2">CCUG 30717</strain>
    </source>
</reference>
<dbReference type="EMBL" id="NNRM01000044">
    <property type="protein sequence ID" value="OYR22439.1"/>
    <property type="molecule type" value="Genomic_DNA"/>
</dbReference>
<gene>
    <name evidence="1" type="ORF">CEV34_4271</name>
</gene>
<organism evidence="1 2">
    <name type="scientific">Brucella pseudogrignonensis</name>
    <dbReference type="NCBI Taxonomy" id="419475"/>
    <lineage>
        <taxon>Bacteria</taxon>
        <taxon>Pseudomonadati</taxon>
        <taxon>Pseudomonadota</taxon>
        <taxon>Alphaproteobacteria</taxon>
        <taxon>Hyphomicrobiales</taxon>
        <taxon>Brucellaceae</taxon>
        <taxon>Brucella/Ochrobactrum group</taxon>
        <taxon>Brucella</taxon>
    </lineage>
</organism>
<dbReference type="AlphaFoldDB" id="A0A256G5R6"/>
<keyword evidence="2" id="KW-1185">Reference proteome</keyword>
<accession>A0A256G5R6</accession>
<proteinExistence type="predicted"/>